<evidence type="ECO:0000313" key="2">
    <source>
        <dbReference type="EMBL" id="ABC64604.1"/>
    </source>
</evidence>
<sequence length="49" mass="5175">MDTVKKIDRKRKWDAPRLVCFGDVSEIAGGPAPTNQTTGSGGTQVGKLS</sequence>
<evidence type="ECO:0000256" key="1">
    <source>
        <dbReference type="SAM" id="MobiDB-lite"/>
    </source>
</evidence>
<proteinExistence type="predicted"/>
<feature type="compositionally biased region" description="Gly residues" evidence="1">
    <location>
        <begin position="39"/>
        <end position="49"/>
    </location>
</feature>
<name>Q2N6T7_ERYLH</name>
<keyword evidence="3" id="KW-1185">Reference proteome</keyword>
<evidence type="ECO:0000313" key="3">
    <source>
        <dbReference type="Proteomes" id="UP000008808"/>
    </source>
</evidence>
<dbReference type="Proteomes" id="UP000008808">
    <property type="component" value="Chromosome"/>
</dbReference>
<accession>Q2N6T7</accession>
<reference evidence="3" key="1">
    <citation type="journal article" date="2009" name="J. Bacteriol.">
        <title>Complete genome sequence of Erythrobacter litoralis HTCC2594.</title>
        <authorList>
            <person name="Oh H.M."/>
            <person name="Giovannoni S.J."/>
            <person name="Ferriera S."/>
            <person name="Johnson J."/>
            <person name="Cho J.C."/>
        </authorList>
    </citation>
    <scope>NUCLEOTIDE SEQUENCE [LARGE SCALE GENOMIC DNA]</scope>
    <source>
        <strain evidence="3">HTCC2594</strain>
    </source>
</reference>
<dbReference type="HOGENOM" id="CLU_3135490_0_0_5"/>
<dbReference type="EMBL" id="CP000157">
    <property type="protein sequence ID" value="ABC64604.1"/>
    <property type="molecule type" value="Genomic_DNA"/>
</dbReference>
<dbReference type="STRING" id="314225.ELI_12560"/>
<feature type="region of interest" description="Disordered" evidence="1">
    <location>
        <begin position="25"/>
        <end position="49"/>
    </location>
</feature>
<dbReference type="AlphaFoldDB" id="Q2N6T7"/>
<dbReference type="KEGG" id="eli:ELI_12560"/>
<protein>
    <submittedName>
        <fullName evidence="2">Uncharacterized protein</fullName>
    </submittedName>
</protein>
<gene>
    <name evidence="2" type="ordered locus">ELI_12560</name>
</gene>
<organism evidence="2 3">
    <name type="scientific">Erythrobacter litoralis (strain HTCC2594)</name>
    <dbReference type="NCBI Taxonomy" id="314225"/>
    <lineage>
        <taxon>Bacteria</taxon>
        <taxon>Pseudomonadati</taxon>
        <taxon>Pseudomonadota</taxon>
        <taxon>Alphaproteobacteria</taxon>
        <taxon>Sphingomonadales</taxon>
        <taxon>Erythrobacteraceae</taxon>
        <taxon>Erythrobacter/Porphyrobacter group</taxon>
        <taxon>Erythrobacter</taxon>
    </lineage>
</organism>